<dbReference type="Proteomes" id="UP000191116">
    <property type="component" value="Unassembled WGS sequence"/>
</dbReference>
<dbReference type="AlphaFoldDB" id="A0A1T4UTE5"/>
<protein>
    <submittedName>
        <fullName evidence="2">Uncharacterized protein</fullName>
    </submittedName>
</protein>
<gene>
    <name evidence="2" type="ORF">CZ814_03652</name>
</gene>
<evidence type="ECO:0000313" key="2">
    <source>
        <dbReference type="EMBL" id="SKA55711.1"/>
    </source>
</evidence>
<feature type="signal peptide" evidence="1">
    <location>
        <begin position="1"/>
        <end position="21"/>
    </location>
</feature>
<reference evidence="2 3" key="1">
    <citation type="submission" date="2017-02" db="EMBL/GenBank/DDBJ databases">
        <authorList>
            <person name="Peterson S.W."/>
        </authorList>
    </citation>
    <scope>NUCLEOTIDE SEQUENCE [LARGE SCALE GENOMIC DNA]</scope>
    <source>
        <strain evidence="2 3">CECT 9189</strain>
    </source>
</reference>
<evidence type="ECO:0000256" key="1">
    <source>
        <dbReference type="SAM" id="SignalP"/>
    </source>
</evidence>
<keyword evidence="1" id="KW-0732">Signal</keyword>
<proteinExistence type="predicted"/>
<sequence>MSLIKNIFLVLALLMSTSSFASSKSQNSVLEAIDDFCPKCDGLVERYRLKTNAVCNGSPNIVSVLTSDGGSILLGLKATNHPYFQAVDTFSNTAFNCDLNVWSKHIEKYVEKISVGGTSTTIY</sequence>
<evidence type="ECO:0000313" key="3">
    <source>
        <dbReference type="Proteomes" id="UP000191116"/>
    </source>
</evidence>
<feature type="chain" id="PRO_5010518525" evidence="1">
    <location>
        <begin position="22"/>
        <end position="123"/>
    </location>
</feature>
<dbReference type="EMBL" id="FUWP01000031">
    <property type="protein sequence ID" value="SKA55711.1"/>
    <property type="molecule type" value="Genomic_DNA"/>
</dbReference>
<organism evidence="2 3">
    <name type="scientific">Photobacterium toruni</name>
    <dbReference type="NCBI Taxonomy" id="1935446"/>
    <lineage>
        <taxon>Bacteria</taxon>
        <taxon>Pseudomonadati</taxon>
        <taxon>Pseudomonadota</taxon>
        <taxon>Gammaproteobacteria</taxon>
        <taxon>Vibrionales</taxon>
        <taxon>Vibrionaceae</taxon>
        <taxon>Photobacterium</taxon>
    </lineage>
</organism>
<accession>A0A1T4UTE5</accession>
<name>A0A1T4UTE5_9GAMM</name>